<dbReference type="EMBL" id="JAPAAF010000009">
    <property type="protein sequence ID" value="MCW0482809.1"/>
    <property type="molecule type" value="Genomic_DNA"/>
</dbReference>
<dbReference type="GO" id="GO:0005886">
    <property type="term" value="C:plasma membrane"/>
    <property type="evidence" value="ECO:0007669"/>
    <property type="project" value="UniProtKB-SubCell"/>
</dbReference>
<keyword evidence="5 9" id="KW-0812">Transmembrane</keyword>
<sequence>MTTPALLVVMKITIGLLMVAFVLVLIRLAKGPHLYDRVVAFDLITSLVAGIALVYGMLNDVPFFMDVAVIIFLISFLGTVAISKYLSKNEPHE</sequence>
<feature type="transmembrane region" description="Helical" evidence="9">
    <location>
        <begin position="6"/>
        <end position="26"/>
    </location>
</feature>
<comment type="caution">
    <text evidence="10">The sequence shown here is derived from an EMBL/GenBank/DDBJ whole genome shotgun (WGS) entry which is preliminary data.</text>
</comment>
<feature type="transmembrane region" description="Helical" evidence="9">
    <location>
        <begin position="64"/>
        <end position="86"/>
    </location>
</feature>
<reference evidence="10" key="1">
    <citation type="submission" date="2022-10" db="EMBL/GenBank/DDBJ databases">
        <title>Gaoshiqiia sediminis gen. nov., sp. nov., isolated from coastal sediment.</title>
        <authorList>
            <person name="Yu W.X."/>
            <person name="Mu D.S."/>
            <person name="Du J.Z."/>
            <person name="Liang Y.Q."/>
        </authorList>
    </citation>
    <scope>NUCLEOTIDE SEQUENCE</scope>
    <source>
        <strain evidence="10">A06</strain>
    </source>
</reference>
<evidence type="ECO:0000256" key="6">
    <source>
        <dbReference type="ARBA" id="ARBA00022989"/>
    </source>
</evidence>
<evidence type="ECO:0000256" key="8">
    <source>
        <dbReference type="PIRNR" id="PIRNR028784"/>
    </source>
</evidence>
<comment type="similarity">
    <text evidence="2 8">Belongs to the CPA3 antiporters (TC 2.A.63) subunit F family.</text>
</comment>
<keyword evidence="8" id="KW-0050">Antiport</keyword>
<dbReference type="PANTHER" id="PTHR34702">
    <property type="entry name" value="NA(+)/H(+) ANTIPORTER SUBUNIT F1"/>
    <property type="match status" value="1"/>
</dbReference>
<evidence type="ECO:0000313" key="11">
    <source>
        <dbReference type="Proteomes" id="UP001163821"/>
    </source>
</evidence>
<keyword evidence="8" id="KW-0406">Ion transport</keyword>
<gene>
    <name evidence="10" type="ORF">N2K84_08730</name>
</gene>
<evidence type="ECO:0000313" key="10">
    <source>
        <dbReference type="EMBL" id="MCW0482809.1"/>
    </source>
</evidence>
<accession>A0AA42C6R5</accession>
<evidence type="ECO:0000256" key="5">
    <source>
        <dbReference type="ARBA" id="ARBA00022692"/>
    </source>
</evidence>
<keyword evidence="11" id="KW-1185">Reference proteome</keyword>
<proteinExistence type="inferred from homology"/>
<keyword evidence="3 8" id="KW-0813">Transport</keyword>
<evidence type="ECO:0000256" key="2">
    <source>
        <dbReference type="ARBA" id="ARBA00009212"/>
    </source>
</evidence>
<dbReference type="PIRSF" id="PIRSF028784">
    <property type="entry name" value="MrpF"/>
    <property type="match status" value="1"/>
</dbReference>
<keyword evidence="7 8" id="KW-0472">Membrane</keyword>
<protein>
    <submittedName>
        <fullName evidence="10">Monovalent cation/H+ antiporter complex subunit F</fullName>
    </submittedName>
</protein>
<evidence type="ECO:0000256" key="1">
    <source>
        <dbReference type="ARBA" id="ARBA00004651"/>
    </source>
</evidence>
<dbReference type="PANTHER" id="PTHR34702:SF1">
    <property type="entry name" value="NA(+)_H(+) ANTIPORTER SUBUNIT F"/>
    <property type="match status" value="1"/>
</dbReference>
<feature type="transmembrane region" description="Helical" evidence="9">
    <location>
        <begin position="38"/>
        <end position="58"/>
    </location>
</feature>
<name>A0AA42C6R5_9BACT</name>
<evidence type="ECO:0000256" key="4">
    <source>
        <dbReference type="ARBA" id="ARBA00022475"/>
    </source>
</evidence>
<dbReference type="RefSeq" id="WP_282591412.1">
    <property type="nucleotide sequence ID" value="NZ_JAPAAF010000009.1"/>
</dbReference>
<evidence type="ECO:0000256" key="3">
    <source>
        <dbReference type="ARBA" id="ARBA00022448"/>
    </source>
</evidence>
<keyword evidence="6 9" id="KW-1133">Transmembrane helix</keyword>
<keyword evidence="4 8" id="KW-1003">Cell membrane</keyword>
<dbReference type="Proteomes" id="UP001163821">
    <property type="component" value="Unassembled WGS sequence"/>
</dbReference>
<dbReference type="AlphaFoldDB" id="A0AA42C6R5"/>
<evidence type="ECO:0000256" key="7">
    <source>
        <dbReference type="ARBA" id="ARBA00023136"/>
    </source>
</evidence>
<dbReference type="GO" id="GO:0015385">
    <property type="term" value="F:sodium:proton antiporter activity"/>
    <property type="evidence" value="ECO:0007669"/>
    <property type="project" value="TreeGrafter"/>
</dbReference>
<dbReference type="Pfam" id="PF04066">
    <property type="entry name" value="MrpF_PhaF"/>
    <property type="match status" value="1"/>
</dbReference>
<dbReference type="InterPro" id="IPR007208">
    <property type="entry name" value="MrpF/PhaF-like"/>
</dbReference>
<evidence type="ECO:0000256" key="9">
    <source>
        <dbReference type="SAM" id="Phobius"/>
    </source>
</evidence>
<organism evidence="10 11">
    <name type="scientific">Gaoshiqia sediminis</name>
    <dbReference type="NCBI Taxonomy" id="2986998"/>
    <lineage>
        <taxon>Bacteria</taxon>
        <taxon>Pseudomonadati</taxon>
        <taxon>Bacteroidota</taxon>
        <taxon>Bacteroidia</taxon>
        <taxon>Marinilabiliales</taxon>
        <taxon>Prolixibacteraceae</taxon>
        <taxon>Gaoshiqia</taxon>
    </lineage>
</organism>
<comment type="subcellular location">
    <subcellularLocation>
        <location evidence="1 8">Cell membrane</location>
        <topology evidence="1 8">Multi-pass membrane protein</topology>
    </subcellularLocation>
</comment>